<dbReference type="EMBL" id="CAMKVN010001136">
    <property type="protein sequence ID" value="CAI2173940.1"/>
    <property type="molecule type" value="Genomic_DNA"/>
</dbReference>
<accession>A0A9W4SL35</accession>
<organism evidence="1 2">
    <name type="scientific">Funneliformis geosporum</name>
    <dbReference type="NCBI Taxonomy" id="1117311"/>
    <lineage>
        <taxon>Eukaryota</taxon>
        <taxon>Fungi</taxon>
        <taxon>Fungi incertae sedis</taxon>
        <taxon>Mucoromycota</taxon>
        <taxon>Glomeromycotina</taxon>
        <taxon>Glomeromycetes</taxon>
        <taxon>Glomerales</taxon>
        <taxon>Glomeraceae</taxon>
        <taxon>Funneliformis</taxon>
    </lineage>
</organism>
<dbReference type="Proteomes" id="UP001153678">
    <property type="component" value="Unassembled WGS sequence"/>
</dbReference>
<comment type="caution">
    <text evidence="1">The sequence shown here is derived from an EMBL/GenBank/DDBJ whole genome shotgun (WGS) entry which is preliminary data.</text>
</comment>
<gene>
    <name evidence="1" type="ORF">FWILDA_LOCUS6340</name>
</gene>
<reference evidence="1" key="1">
    <citation type="submission" date="2022-08" db="EMBL/GenBank/DDBJ databases">
        <authorList>
            <person name="Kallberg Y."/>
            <person name="Tangrot J."/>
            <person name="Rosling A."/>
        </authorList>
    </citation>
    <scope>NUCLEOTIDE SEQUENCE</scope>
    <source>
        <strain evidence="1">Wild A</strain>
    </source>
</reference>
<dbReference type="AlphaFoldDB" id="A0A9W4SL35"/>
<protein>
    <submittedName>
        <fullName evidence="1">16505_t:CDS:1</fullName>
    </submittedName>
</protein>
<evidence type="ECO:0000313" key="2">
    <source>
        <dbReference type="Proteomes" id="UP001153678"/>
    </source>
</evidence>
<proteinExistence type="predicted"/>
<evidence type="ECO:0000313" key="1">
    <source>
        <dbReference type="EMBL" id="CAI2173940.1"/>
    </source>
</evidence>
<name>A0A9W4SL35_9GLOM</name>
<keyword evidence="2" id="KW-1185">Reference proteome</keyword>
<sequence length="104" mass="11799">MCGVTGDTNAYLSSPLSNPYYYIYQLSSKAYVIGANTSLGVIGKVATYFWIDGNFVQMDKYLLLLLAIMGHVYEDATAKCKQAILKYIVIQISDYYDLEHHFDF</sequence>